<dbReference type="Pfam" id="PF11887">
    <property type="entry name" value="Mce4_CUP1"/>
    <property type="match status" value="1"/>
</dbReference>
<dbReference type="InterPro" id="IPR052336">
    <property type="entry name" value="MlaD_Phospholipid_Transporter"/>
</dbReference>
<name>A0ABM9M1L7_9MYCO</name>
<dbReference type="Proteomes" id="UP001190465">
    <property type="component" value="Chromosome"/>
</dbReference>
<reference evidence="4 5" key="1">
    <citation type="submission" date="2023-08" db="EMBL/GenBank/DDBJ databases">
        <authorList>
            <person name="Folkvardsen B D."/>
            <person name="Norman A."/>
        </authorList>
    </citation>
    <scope>NUCLEOTIDE SEQUENCE [LARGE SCALE GENOMIC DNA]</scope>
    <source>
        <strain evidence="4 5">Mu0053</strain>
    </source>
</reference>
<keyword evidence="1" id="KW-0812">Transmembrane</keyword>
<evidence type="ECO:0000259" key="2">
    <source>
        <dbReference type="Pfam" id="PF02470"/>
    </source>
</evidence>
<protein>
    <submittedName>
        <fullName evidence="4">MCE family protein</fullName>
    </submittedName>
</protein>
<keyword evidence="5" id="KW-1185">Reference proteome</keyword>
<evidence type="ECO:0000256" key="1">
    <source>
        <dbReference type="SAM" id="Phobius"/>
    </source>
</evidence>
<feature type="domain" description="Mammalian cell entry C-terminal" evidence="3">
    <location>
        <begin position="134"/>
        <end position="344"/>
    </location>
</feature>
<keyword evidence="1" id="KW-0472">Membrane</keyword>
<sequence length="464" mass="48020">MRIPRKRRRRRSFLPGRPWLAVRGLIAVVAAGAIAAVLVGRATGSLDPTGDVFVGVPVSAGLISTAAPVRYHGVNVGRIAEIESGTQTSRVRLAIDRDSLPLIPDTVVARIVPRTFFGDIYLQLADDPGGRTGKPLGTGATISIDDSDDAMALYDVFTKIVDVFSTIKPEKMQTALTAISQALRHRGTEIGFTIDNLRDVSALLTPTVVQFLDTTPQFRDVMAALHTATPDILTTLSAATNVSNRLADDSAAFGSALSEMAGLGSLLTGFFADHRDQFITVLDAAGKVLATTAAHPEGLVETLVGARDFGAAGSKVFATGKFSITAVATFAGPMPYTAADCPVYGTSYGAHCAEADPFNPVPTMPLEVPLPDSVDLKTPAPVVFLPEGQPSGGAAPPPPGPAPHFPAEAAPAAAIAGGAAEAHALGVLQNEVLGRGARDGTPEPNIATVMMLGPLVRGTAVQVS</sequence>
<dbReference type="Pfam" id="PF02470">
    <property type="entry name" value="MlaD"/>
    <property type="match status" value="1"/>
</dbReference>
<dbReference type="EMBL" id="OY726397">
    <property type="protein sequence ID" value="CAJ1508637.1"/>
    <property type="molecule type" value="Genomic_DNA"/>
</dbReference>
<dbReference type="InterPro" id="IPR024516">
    <property type="entry name" value="Mce_C"/>
</dbReference>
<proteinExistence type="predicted"/>
<accession>A0ABM9M1L7</accession>
<organism evidence="4 5">
    <name type="scientific">[Mycobacterium] burgundiense</name>
    <dbReference type="NCBI Taxonomy" id="3064286"/>
    <lineage>
        <taxon>Bacteria</taxon>
        <taxon>Bacillati</taxon>
        <taxon>Actinomycetota</taxon>
        <taxon>Actinomycetes</taxon>
        <taxon>Mycobacteriales</taxon>
        <taxon>Mycobacteriaceae</taxon>
        <taxon>Mycolicibacterium</taxon>
    </lineage>
</organism>
<keyword evidence="1" id="KW-1133">Transmembrane helix</keyword>
<dbReference type="PANTHER" id="PTHR33371">
    <property type="entry name" value="INTERMEMBRANE PHOSPHOLIPID TRANSPORT SYSTEM BINDING PROTEIN MLAD-RELATED"/>
    <property type="match status" value="1"/>
</dbReference>
<evidence type="ECO:0000313" key="5">
    <source>
        <dbReference type="Proteomes" id="UP001190465"/>
    </source>
</evidence>
<dbReference type="PANTHER" id="PTHR33371:SF19">
    <property type="entry name" value="MCE-FAMILY PROTEIN MCE4A"/>
    <property type="match status" value="1"/>
</dbReference>
<dbReference type="InterPro" id="IPR003399">
    <property type="entry name" value="Mce/MlaD"/>
</dbReference>
<evidence type="ECO:0000259" key="3">
    <source>
        <dbReference type="Pfam" id="PF11887"/>
    </source>
</evidence>
<evidence type="ECO:0000313" key="4">
    <source>
        <dbReference type="EMBL" id="CAJ1508637.1"/>
    </source>
</evidence>
<gene>
    <name evidence="4" type="ORF">MU0053_003917</name>
</gene>
<feature type="domain" description="Mce/MlaD" evidence="2">
    <location>
        <begin position="59"/>
        <end position="125"/>
    </location>
</feature>
<dbReference type="RefSeq" id="WP_308479258.1">
    <property type="nucleotide sequence ID" value="NZ_OY726397.1"/>
</dbReference>
<feature type="transmembrane region" description="Helical" evidence="1">
    <location>
        <begin position="20"/>
        <end position="39"/>
    </location>
</feature>